<dbReference type="AlphaFoldDB" id="A0A7M5UNV1"/>
<evidence type="ECO:0000256" key="3">
    <source>
        <dbReference type="ARBA" id="ARBA00022989"/>
    </source>
</evidence>
<feature type="transmembrane region" description="Helical" evidence="6">
    <location>
        <begin position="39"/>
        <end position="59"/>
    </location>
</feature>
<evidence type="ECO:0000256" key="6">
    <source>
        <dbReference type="SAM" id="Phobius"/>
    </source>
</evidence>
<feature type="region of interest" description="Disordered" evidence="5">
    <location>
        <begin position="111"/>
        <end position="155"/>
    </location>
</feature>
<keyword evidence="4 6" id="KW-0472">Membrane</keyword>
<feature type="domain" description="G-protein coupled receptors family 1 profile" evidence="7">
    <location>
        <begin position="1"/>
        <end position="54"/>
    </location>
</feature>
<name>A0A7M5UNV1_9CNID</name>
<organism evidence="8 9">
    <name type="scientific">Clytia hemisphaerica</name>
    <dbReference type="NCBI Taxonomy" id="252671"/>
    <lineage>
        <taxon>Eukaryota</taxon>
        <taxon>Metazoa</taxon>
        <taxon>Cnidaria</taxon>
        <taxon>Hydrozoa</taxon>
        <taxon>Hydroidolina</taxon>
        <taxon>Leptothecata</taxon>
        <taxon>Obeliida</taxon>
        <taxon>Clytiidae</taxon>
        <taxon>Clytia</taxon>
    </lineage>
</organism>
<evidence type="ECO:0000256" key="2">
    <source>
        <dbReference type="ARBA" id="ARBA00022692"/>
    </source>
</evidence>
<dbReference type="Gene3D" id="1.20.1070.10">
    <property type="entry name" value="Rhodopsin 7-helix transmembrane proteins"/>
    <property type="match status" value="1"/>
</dbReference>
<protein>
    <recommendedName>
        <fullName evidence="7">G-protein coupled receptors family 1 profile domain-containing protein</fullName>
    </recommendedName>
</protein>
<keyword evidence="3 6" id="KW-1133">Transmembrane helix</keyword>
<reference evidence="8" key="1">
    <citation type="submission" date="2021-01" db="UniProtKB">
        <authorList>
            <consortium name="EnsemblMetazoa"/>
        </authorList>
    </citation>
    <scope>IDENTIFICATION</scope>
</reference>
<keyword evidence="2 6" id="KW-0812">Transmembrane</keyword>
<proteinExistence type="predicted"/>
<evidence type="ECO:0000313" key="8">
    <source>
        <dbReference type="EnsemblMetazoa" id="CLYHEMP002166.1"/>
    </source>
</evidence>
<sequence length="155" mass="18198">MYFFFIVPSILHLLIIAGDRLFAVIKPVQHNILISRRLIIRILLTLWSISFIISASLYISNSFSRVFQKEEIEYEAANITSTNVTFVPHNETTFKTQSMVFIKYDKSNVSNPTSNTKRTFIKHDVKQQDKNYKPNTTKQMKENYQPYKKIPDNDE</sequence>
<dbReference type="Proteomes" id="UP000594262">
    <property type="component" value="Unplaced"/>
</dbReference>
<dbReference type="CDD" id="cd00637">
    <property type="entry name" value="7tm_classA_rhodopsin-like"/>
    <property type="match status" value="1"/>
</dbReference>
<feature type="compositionally biased region" description="Basic and acidic residues" evidence="5">
    <location>
        <begin position="121"/>
        <end position="132"/>
    </location>
</feature>
<accession>A0A7M5UNV1</accession>
<keyword evidence="9" id="KW-1185">Reference proteome</keyword>
<dbReference type="PROSITE" id="PS50262">
    <property type="entry name" value="G_PROTEIN_RECEP_F1_2"/>
    <property type="match status" value="1"/>
</dbReference>
<evidence type="ECO:0000256" key="5">
    <source>
        <dbReference type="SAM" id="MobiDB-lite"/>
    </source>
</evidence>
<dbReference type="GO" id="GO:0016020">
    <property type="term" value="C:membrane"/>
    <property type="evidence" value="ECO:0007669"/>
    <property type="project" value="UniProtKB-SubCell"/>
</dbReference>
<comment type="subcellular location">
    <subcellularLocation>
        <location evidence="1">Membrane</location>
    </subcellularLocation>
</comment>
<dbReference type="InterPro" id="IPR017452">
    <property type="entry name" value="GPCR_Rhodpsn_7TM"/>
</dbReference>
<dbReference type="SUPFAM" id="SSF81321">
    <property type="entry name" value="Family A G protein-coupled receptor-like"/>
    <property type="match status" value="1"/>
</dbReference>
<dbReference type="EnsemblMetazoa" id="CLYHEMT002166.1">
    <property type="protein sequence ID" value="CLYHEMP002166.1"/>
    <property type="gene ID" value="CLYHEMG002166"/>
</dbReference>
<evidence type="ECO:0000313" key="9">
    <source>
        <dbReference type="Proteomes" id="UP000594262"/>
    </source>
</evidence>
<evidence type="ECO:0000259" key="7">
    <source>
        <dbReference type="PROSITE" id="PS50262"/>
    </source>
</evidence>
<evidence type="ECO:0000256" key="4">
    <source>
        <dbReference type="ARBA" id="ARBA00023136"/>
    </source>
</evidence>
<evidence type="ECO:0000256" key="1">
    <source>
        <dbReference type="ARBA" id="ARBA00004370"/>
    </source>
</evidence>